<evidence type="ECO:0000256" key="5">
    <source>
        <dbReference type="ARBA" id="ARBA00047475"/>
    </source>
</evidence>
<comment type="catalytic activity">
    <reaction evidence="5">
        <text>glucuronate acceptor + UDP-alpha-D-glucuronate = acceptor beta-D-glucuronoside + UDP + H(+)</text>
        <dbReference type="Rhea" id="RHEA:21032"/>
        <dbReference type="ChEBI" id="CHEBI:15378"/>
        <dbReference type="ChEBI" id="CHEBI:58052"/>
        <dbReference type="ChEBI" id="CHEBI:58223"/>
        <dbReference type="ChEBI" id="CHEBI:132367"/>
        <dbReference type="ChEBI" id="CHEBI:132368"/>
        <dbReference type="EC" id="2.4.1.17"/>
    </reaction>
</comment>
<dbReference type="SUPFAM" id="SSF53756">
    <property type="entry name" value="UDP-Glycosyltransferase/glycogen phosphorylase"/>
    <property type="match status" value="1"/>
</dbReference>
<dbReference type="WBParaSite" id="ASIM_0000411201-mRNA-1">
    <property type="protein sequence ID" value="ASIM_0000411201-mRNA-1"/>
    <property type="gene ID" value="ASIM_0000411201"/>
</dbReference>
<evidence type="ECO:0000256" key="4">
    <source>
        <dbReference type="ARBA" id="ARBA00022679"/>
    </source>
</evidence>
<dbReference type="GO" id="GO:0015020">
    <property type="term" value="F:glucuronosyltransferase activity"/>
    <property type="evidence" value="ECO:0007669"/>
    <property type="project" value="UniProtKB-EC"/>
</dbReference>
<reference evidence="7 8" key="2">
    <citation type="submission" date="2018-11" db="EMBL/GenBank/DDBJ databases">
        <authorList>
            <consortium name="Pathogen Informatics"/>
        </authorList>
    </citation>
    <scope>NUCLEOTIDE SEQUENCE [LARGE SCALE GENOMIC DNA]</scope>
</reference>
<sequence>MHGGFYGMIEAAIRGTPLLVIPFFADQFRNGRAAETRGIGRSLQKYDLNYAKLSEALDDLLNNSKYLKASKRLSAMIKNKPNKPREQLIKWTNFVVQFGSLPELSVEGAKLNFIKYFCIDVIAALICLIVIILVVIIRILKFIWMLFPMNNTRMVHKKKL</sequence>
<evidence type="ECO:0000313" key="8">
    <source>
        <dbReference type="Proteomes" id="UP000267096"/>
    </source>
</evidence>
<keyword evidence="4" id="KW-0808">Transferase</keyword>
<dbReference type="OrthoDB" id="5835829at2759"/>
<comment type="similarity">
    <text evidence="1">Belongs to the UDP-glycosyltransferase family.</text>
</comment>
<feature type="transmembrane region" description="Helical" evidence="6">
    <location>
        <begin position="121"/>
        <end position="147"/>
    </location>
</feature>
<accession>A0A0M3J951</accession>
<keyword evidence="6" id="KW-1133">Transmembrane helix</keyword>
<proteinExistence type="inferred from homology"/>
<organism evidence="9">
    <name type="scientific">Anisakis simplex</name>
    <name type="common">Herring worm</name>
    <dbReference type="NCBI Taxonomy" id="6269"/>
    <lineage>
        <taxon>Eukaryota</taxon>
        <taxon>Metazoa</taxon>
        <taxon>Ecdysozoa</taxon>
        <taxon>Nematoda</taxon>
        <taxon>Chromadorea</taxon>
        <taxon>Rhabditida</taxon>
        <taxon>Spirurina</taxon>
        <taxon>Ascaridomorpha</taxon>
        <taxon>Ascaridoidea</taxon>
        <taxon>Anisakidae</taxon>
        <taxon>Anisakis</taxon>
        <taxon>Anisakis simplex complex</taxon>
    </lineage>
</organism>
<dbReference type="Proteomes" id="UP000267096">
    <property type="component" value="Unassembled WGS sequence"/>
</dbReference>
<dbReference type="AlphaFoldDB" id="A0A0M3J951"/>
<dbReference type="InterPro" id="IPR050271">
    <property type="entry name" value="UDP-glycosyltransferase"/>
</dbReference>
<evidence type="ECO:0000256" key="6">
    <source>
        <dbReference type="SAM" id="Phobius"/>
    </source>
</evidence>
<keyword evidence="6" id="KW-0812">Transmembrane</keyword>
<dbReference type="EMBL" id="UYRR01006501">
    <property type="protein sequence ID" value="VDK22682.1"/>
    <property type="molecule type" value="Genomic_DNA"/>
</dbReference>
<keyword evidence="6" id="KW-0472">Membrane</keyword>
<evidence type="ECO:0000256" key="1">
    <source>
        <dbReference type="ARBA" id="ARBA00009995"/>
    </source>
</evidence>
<dbReference type="EC" id="2.4.1.17" evidence="2"/>
<keyword evidence="8" id="KW-1185">Reference proteome</keyword>
<gene>
    <name evidence="7" type="ORF">ASIM_LOCUS3941</name>
</gene>
<evidence type="ECO:0000256" key="2">
    <source>
        <dbReference type="ARBA" id="ARBA00012544"/>
    </source>
</evidence>
<keyword evidence="3" id="KW-0328">Glycosyltransferase</keyword>
<name>A0A0M3J951_ANISI</name>
<protein>
    <recommendedName>
        <fullName evidence="2">glucuronosyltransferase</fullName>
        <ecNumber evidence="2">2.4.1.17</ecNumber>
    </recommendedName>
</protein>
<dbReference type="PANTHER" id="PTHR48043">
    <property type="entry name" value="EG:EG0003.4 PROTEIN-RELATED"/>
    <property type="match status" value="1"/>
</dbReference>
<dbReference type="Pfam" id="PF00201">
    <property type="entry name" value="UDPGT"/>
    <property type="match status" value="1"/>
</dbReference>
<dbReference type="PANTHER" id="PTHR48043:SF143">
    <property type="entry name" value="UDP-GLUCURONOSYLTRANSFERASE"/>
    <property type="match status" value="1"/>
</dbReference>
<evidence type="ECO:0000313" key="7">
    <source>
        <dbReference type="EMBL" id="VDK22682.1"/>
    </source>
</evidence>
<evidence type="ECO:0000313" key="9">
    <source>
        <dbReference type="WBParaSite" id="ASIM_0000411201-mRNA-1"/>
    </source>
</evidence>
<reference evidence="9" key="1">
    <citation type="submission" date="2017-02" db="UniProtKB">
        <authorList>
            <consortium name="WormBaseParasite"/>
        </authorList>
    </citation>
    <scope>IDENTIFICATION</scope>
</reference>
<evidence type="ECO:0000256" key="3">
    <source>
        <dbReference type="ARBA" id="ARBA00022676"/>
    </source>
</evidence>
<dbReference type="Gene3D" id="3.40.50.2000">
    <property type="entry name" value="Glycogen Phosphorylase B"/>
    <property type="match status" value="1"/>
</dbReference>
<dbReference type="InterPro" id="IPR002213">
    <property type="entry name" value="UDP_glucos_trans"/>
</dbReference>